<comment type="caution">
    <text evidence="1">The sequence shown here is derived from an EMBL/GenBank/DDBJ whole genome shotgun (WGS) entry which is preliminary data.</text>
</comment>
<organism evidence="1 2">
    <name type="scientific">Pristionchus fissidentatus</name>
    <dbReference type="NCBI Taxonomy" id="1538716"/>
    <lineage>
        <taxon>Eukaryota</taxon>
        <taxon>Metazoa</taxon>
        <taxon>Ecdysozoa</taxon>
        <taxon>Nematoda</taxon>
        <taxon>Chromadorea</taxon>
        <taxon>Rhabditida</taxon>
        <taxon>Rhabditina</taxon>
        <taxon>Diplogasteromorpha</taxon>
        <taxon>Diplogasteroidea</taxon>
        <taxon>Neodiplogasteridae</taxon>
        <taxon>Pristionchus</taxon>
    </lineage>
</organism>
<keyword evidence="2" id="KW-1185">Reference proteome</keyword>
<gene>
    <name evidence="1" type="ORF">PFISCL1PPCAC_19218</name>
</gene>
<accession>A0AAV5WAS7</accession>
<dbReference type="AlphaFoldDB" id="A0AAV5WAS7"/>
<sequence length="113" mass="13574">MLSREISLSLHSVFSSKNQFLFRFFSLFTVSNIRWREWAMHINRFNSNRRRMERRCSTMRIPSRETSKFVSSMVFSSLNFEYAEISQREIDSDSEWGGSCLKKELLMPRRTSK</sequence>
<evidence type="ECO:0000313" key="1">
    <source>
        <dbReference type="EMBL" id="GMT27921.1"/>
    </source>
</evidence>
<protein>
    <submittedName>
        <fullName evidence="1">Uncharacterized protein</fullName>
    </submittedName>
</protein>
<evidence type="ECO:0000313" key="2">
    <source>
        <dbReference type="Proteomes" id="UP001432322"/>
    </source>
</evidence>
<name>A0AAV5WAS7_9BILA</name>
<proteinExistence type="predicted"/>
<dbReference type="Proteomes" id="UP001432322">
    <property type="component" value="Unassembled WGS sequence"/>
</dbReference>
<reference evidence="1" key="1">
    <citation type="submission" date="2023-10" db="EMBL/GenBank/DDBJ databases">
        <title>Genome assembly of Pristionchus species.</title>
        <authorList>
            <person name="Yoshida K."/>
            <person name="Sommer R.J."/>
        </authorList>
    </citation>
    <scope>NUCLEOTIDE SEQUENCE</scope>
    <source>
        <strain evidence="1">RS5133</strain>
    </source>
</reference>
<feature type="non-terminal residue" evidence="1">
    <location>
        <position position="113"/>
    </location>
</feature>
<dbReference type="EMBL" id="BTSY01000005">
    <property type="protein sequence ID" value="GMT27921.1"/>
    <property type="molecule type" value="Genomic_DNA"/>
</dbReference>